<evidence type="ECO:0000313" key="2">
    <source>
        <dbReference type="EMBL" id="TKR80139.1"/>
    </source>
</evidence>
<gene>
    <name evidence="2" type="ORF">L596_014260</name>
</gene>
<accession>A0A4U5NBD1</accession>
<feature type="compositionally biased region" description="Basic and acidic residues" evidence="1">
    <location>
        <begin position="112"/>
        <end position="121"/>
    </location>
</feature>
<feature type="compositionally biased region" description="Acidic residues" evidence="1">
    <location>
        <begin position="292"/>
        <end position="304"/>
    </location>
</feature>
<feature type="compositionally biased region" description="Polar residues" evidence="1">
    <location>
        <begin position="318"/>
        <end position="332"/>
    </location>
</feature>
<dbReference type="AlphaFoldDB" id="A0A4U5NBD1"/>
<sequence length="343" mass="38646">MTRRTNLLSAASMTTTEKLRRAQDLMRSIERSTKIKSNSTLADELVSLRLDLETIHNLDLIDIAGRWKVKKLVYGRPVDALINYWKNLKRPQKVQRTLKRKAPAAKVSQPQEAKKVKNEPKRKEFCVPVTTPSEPEIVPNQKFIIPKTVSEISNLLRGSWDVEINTNGVSVLKYKGLIDEEIAIEFIRKCVALKPLKVEDEMSPRSIPVARRQAPTSKKEPSQGELTRQALEEIGMVISKPSATVSHQPEIPKLVDLNDELDVSDSSDDEGELDELLLREMKNLESGKSSSEESDSVEDEFDDEDDFLQDLLIKQLGQSTEKVGKSGSSTSHCHSDDLFDEIL</sequence>
<name>A0A4U5NBD1_STECR</name>
<organism evidence="2 3">
    <name type="scientific">Steinernema carpocapsae</name>
    <name type="common">Entomopathogenic nematode</name>
    <dbReference type="NCBI Taxonomy" id="34508"/>
    <lineage>
        <taxon>Eukaryota</taxon>
        <taxon>Metazoa</taxon>
        <taxon>Ecdysozoa</taxon>
        <taxon>Nematoda</taxon>
        <taxon>Chromadorea</taxon>
        <taxon>Rhabditida</taxon>
        <taxon>Tylenchina</taxon>
        <taxon>Panagrolaimomorpha</taxon>
        <taxon>Strongyloidoidea</taxon>
        <taxon>Steinernematidae</taxon>
        <taxon>Steinernema</taxon>
    </lineage>
</organism>
<feature type="region of interest" description="Disordered" evidence="1">
    <location>
        <begin position="318"/>
        <end position="343"/>
    </location>
</feature>
<dbReference type="Proteomes" id="UP000298663">
    <property type="component" value="Unassembled WGS sequence"/>
</dbReference>
<feature type="region of interest" description="Disordered" evidence="1">
    <location>
        <begin position="202"/>
        <end position="225"/>
    </location>
</feature>
<dbReference type="EMBL" id="AZBU02000004">
    <property type="protein sequence ID" value="TKR80139.1"/>
    <property type="molecule type" value="Genomic_DNA"/>
</dbReference>
<keyword evidence="3" id="KW-1185">Reference proteome</keyword>
<evidence type="ECO:0000313" key="3">
    <source>
        <dbReference type="Proteomes" id="UP000298663"/>
    </source>
</evidence>
<reference evidence="2 3" key="2">
    <citation type="journal article" date="2019" name="G3 (Bethesda)">
        <title>Hybrid Assembly of the Genome of the Entomopathogenic Nematode Steinernema carpocapsae Identifies the X-Chromosome.</title>
        <authorList>
            <person name="Serra L."/>
            <person name="Macchietto M."/>
            <person name="Macias-Munoz A."/>
            <person name="McGill C.J."/>
            <person name="Rodriguez I.M."/>
            <person name="Rodriguez B."/>
            <person name="Murad R."/>
            <person name="Mortazavi A."/>
        </authorList>
    </citation>
    <scope>NUCLEOTIDE SEQUENCE [LARGE SCALE GENOMIC DNA]</scope>
    <source>
        <strain evidence="2 3">ALL</strain>
    </source>
</reference>
<feature type="region of interest" description="Disordered" evidence="1">
    <location>
        <begin position="99"/>
        <end position="121"/>
    </location>
</feature>
<comment type="caution">
    <text evidence="2">The sequence shown here is derived from an EMBL/GenBank/DDBJ whole genome shotgun (WGS) entry which is preliminary data.</text>
</comment>
<proteinExistence type="predicted"/>
<reference evidence="2 3" key="1">
    <citation type="journal article" date="2015" name="Genome Biol.">
        <title>Comparative genomics of Steinernema reveals deeply conserved gene regulatory networks.</title>
        <authorList>
            <person name="Dillman A.R."/>
            <person name="Macchietto M."/>
            <person name="Porter C.F."/>
            <person name="Rogers A."/>
            <person name="Williams B."/>
            <person name="Antoshechkin I."/>
            <person name="Lee M.M."/>
            <person name="Goodwin Z."/>
            <person name="Lu X."/>
            <person name="Lewis E.E."/>
            <person name="Goodrich-Blair H."/>
            <person name="Stock S.P."/>
            <person name="Adams B.J."/>
            <person name="Sternberg P.W."/>
            <person name="Mortazavi A."/>
        </authorList>
    </citation>
    <scope>NUCLEOTIDE SEQUENCE [LARGE SCALE GENOMIC DNA]</scope>
    <source>
        <strain evidence="2 3">ALL</strain>
    </source>
</reference>
<evidence type="ECO:0000256" key="1">
    <source>
        <dbReference type="SAM" id="MobiDB-lite"/>
    </source>
</evidence>
<protein>
    <submittedName>
        <fullName evidence="2">Uncharacterized protein</fullName>
    </submittedName>
</protein>
<feature type="region of interest" description="Disordered" evidence="1">
    <location>
        <begin position="282"/>
        <end position="304"/>
    </location>
</feature>